<proteinExistence type="inferred from homology"/>
<dbReference type="SUPFAM" id="SSF52540">
    <property type="entry name" value="P-loop containing nucleoside triphosphate hydrolases"/>
    <property type="match status" value="1"/>
</dbReference>
<evidence type="ECO:0000256" key="1">
    <source>
        <dbReference type="ARBA" id="ARBA00006914"/>
    </source>
</evidence>
<dbReference type="GO" id="GO:0016887">
    <property type="term" value="F:ATP hydrolysis activity"/>
    <property type="evidence" value="ECO:0007669"/>
    <property type="project" value="InterPro"/>
</dbReference>
<sequence>MNRRASCDPVSAAVLVVERVRLLLDAAAGENVAGDLASVTKRLNGPEGEPRRHLAKLFKLAPEEIDVLDAAIAVAVEPALGPRIADLQGMPGRLLPTTVALRRLFGHGPQPVPRTGSSLLTWYLAALHYRNPGEPPMIEVDPAVVEWYFAQPSIAGIDGLSVTRARDFQPLPEWDMATSTTQIGAALGKGTPVRVCIAGLPGSGRADLAAALARALNRRPLSIDLVGGQSPTIASVVRIQRLAMMSNSLTPIWRTDPGNWPPQAMLAPLQFVLLECDAEPRRIEGLVDLVLPMPVLAPASRDTLAKRLLPVAVTKSLSPLGAPRIADLVDAAALGISEAGAFHTMLRQRTRERIQGVGRIVDTHFDWDDLILPEPVKQLLRAIEREARSRNDLLSAPEARRLFEGSAALTALFSGSPGTGKSMAGQILAGALKLDLLVIDTSAISSKFIGDTAKNMTRAFAVAREANCAIMFDEADSWFSRRVENDSVNARHANADTGHLLQLIEAHRHLVMLSTNRRGAIDQAFVRRLRFIIDFPLPQAAERLMLWTRMLAALGLNKNIVAGLAGQLAEPHALSAAQIKSASLTAGFLARERKDKKITLELLRAGIARELAKEGKIGEIVMAPMAGRRVHERS</sequence>
<dbReference type="CDD" id="cd19481">
    <property type="entry name" value="RecA-like_protease"/>
    <property type="match status" value="1"/>
</dbReference>
<dbReference type="Gene3D" id="3.40.50.300">
    <property type="entry name" value="P-loop containing nucleotide triphosphate hydrolases"/>
    <property type="match status" value="1"/>
</dbReference>
<dbReference type="InterPro" id="IPR050221">
    <property type="entry name" value="26S_Proteasome_ATPase"/>
</dbReference>
<keyword evidence="2" id="KW-0547">Nucleotide-binding</keyword>
<dbReference type="PANTHER" id="PTHR23073">
    <property type="entry name" value="26S PROTEASOME REGULATORY SUBUNIT"/>
    <property type="match status" value="1"/>
</dbReference>
<dbReference type="Proteomes" id="UP000028534">
    <property type="component" value="Unassembled WGS sequence"/>
</dbReference>
<dbReference type="InterPro" id="IPR003959">
    <property type="entry name" value="ATPase_AAA_core"/>
</dbReference>
<evidence type="ECO:0000256" key="2">
    <source>
        <dbReference type="ARBA" id="ARBA00022741"/>
    </source>
</evidence>
<dbReference type="eggNOG" id="COG0464">
    <property type="taxonomic scope" value="Bacteria"/>
</dbReference>
<dbReference type="GO" id="GO:0005524">
    <property type="term" value="F:ATP binding"/>
    <property type="evidence" value="ECO:0007669"/>
    <property type="project" value="UniProtKB-KW"/>
</dbReference>
<comment type="similarity">
    <text evidence="1">Belongs to the AAA ATPase family.</text>
</comment>
<name>A0A084EQI1_SPHYA</name>
<dbReference type="RefSeq" id="WP_080727188.1">
    <property type="nucleotide sequence ID" value="NZ_JGVR01000005.1"/>
</dbReference>
<evidence type="ECO:0000313" key="5">
    <source>
        <dbReference type="EMBL" id="KEZ20223.1"/>
    </source>
</evidence>
<gene>
    <name evidence="5" type="ORF">CP98_01428</name>
</gene>
<protein>
    <submittedName>
        <fullName evidence="5">ATPase central domain-containing protein</fullName>
    </submittedName>
</protein>
<feature type="domain" description="AAA+ ATPase" evidence="4">
    <location>
        <begin position="407"/>
        <end position="539"/>
    </location>
</feature>
<evidence type="ECO:0000256" key="3">
    <source>
        <dbReference type="ARBA" id="ARBA00022840"/>
    </source>
</evidence>
<dbReference type="PATRIC" id="fig|13690.10.peg.1473"/>
<dbReference type="InterPro" id="IPR003593">
    <property type="entry name" value="AAA+_ATPase"/>
</dbReference>
<accession>A0A084EQI1</accession>
<comment type="caution">
    <text evidence="5">The sequence shown here is derived from an EMBL/GenBank/DDBJ whole genome shotgun (WGS) entry which is preliminary data.</text>
</comment>
<reference evidence="5 6" key="1">
    <citation type="submission" date="2014-03" db="EMBL/GenBank/DDBJ databases">
        <title>Genome sequence of Sphingobium yanoikuyae B1.</title>
        <authorList>
            <person name="Gan H.M."/>
            <person name="Gan H.Y."/>
            <person name="Savka M.A."/>
        </authorList>
    </citation>
    <scope>NUCLEOTIDE SEQUENCE [LARGE SCALE GENOMIC DNA]</scope>
    <source>
        <strain evidence="5 6">B1</strain>
    </source>
</reference>
<evidence type="ECO:0000259" key="4">
    <source>
        <dbReference type="SMART" id="SM00382"/>
    </source>
</evidence>
<dbReference type="SMART" id="SM00382">
    <property type="entry name" value="AAA"/>
    <property type="match status" value="1"/>
</dbReference>
<dbReference type="EMBL" id="JGVR01000005">
    <property type="protein sequence ID" value="KEZ20223.1"/>
    <property type="molecule type" value="Genomic_DNA"/>
</dbReference>
<dbReference type="Pfam" id="PF00004">
    <property type="entry name" value="AAA"/>
    <property type="match status" value="1"/>
</dbReference>
<evidence type="ECO:0000313" key="6">
    <source>
        <dbReference type="Proteomes" id="UP000028534"/>
    </source>
</evidence>
<dbReference type="InterPro" id="IPR027417">
    <property type="entry name" value="P-loop_NTPase"/>
</dbReference>
<dbReference type="AlphaFoldDB" id="A0A084EQI1"/>
<organism evidence="5 6">
    <name type="scientific">Sphingobium yanoikuyae</name>
    <name type="common">Sphingomonas yanoikuyae</name>
    <dbReference type="NCBI Taxonomy" id="13690"/>
    <lineage>
        <taxon>Bacteria</taxon>
        <taxon>Pseudomonadati</taxon>
        <taxon>Pseudomonadota</taxon>
        <taxon>Alphaproteobacteria</taxon>
        <taxon>Sphingomonadales</taxon>
        <taxon>Sphingomonadaceae</taxon>
        <taxon>Sphingobium</taxon>
    </lineage>
</organism>
<keyword evidence="3" id="KW-0067">ATP-binding</keyword>